<evidence type="ECO:0000256" key="4">
    <source>
        <dbReference type="ARBA" id="ARBA00022691"/>
    </source>
</evidence>
<dbReference type="SUPFAM" id="SSF75217">
    <property type="entry name" value="alpha/beta knot"/>
    <property type="match status" value="1"/>
</dbReference>
<dbReference type="Pfam" id="PF22435">
    <property type="entry name" value="MRM3-like_sub_bind"/>
    <property type="match status" value="1"/>
</dbReference>
<dbReference type="InterPro" id="IPR051259">
    <property type="entry name" value="rRNA_Methyltransferase"/>
</dbReference>
<dbReference type="Gene3D" id="3.30.1330.30">
    <property type="match status" value="1"/>
</dbReference>
<evidence type="ECO:0000256" key="3">
    <source>
        <dbReference type="ARBA" id="ARBA00022679"/>
    </source>
</evidence>
<feature type="domain" description="RNA 2-O ribose methyltransferase substrate binding" evidence="5">
    <location>
        <begin position="33"/>
        <end position="101"/>
    </location>
</feature>
<dbReference type="PANTHER" id="PTHR43191:SF2">
    <property type="entry name" value="RRNA METHYLTRANSFERASE 3, MITOCHONDRIAL"/>
    <property type="match status" value="1"/>
</dbReference>
<dbReference type="InterPro" id="IPR029028">
    <property type="entry name" value="Alpha/beta_knot_MTases"/>
</dbReference>
<proteinExistence type="inferred from homology"/>
<dbReference type="Gene3D" id="3.40.1280.10">
    <property type="match status" value="1"/>
</dbReference>
<dbReference type="InterPro" id="IPR053888">
    <property type="entry name" value="MRM3-like_sub_bind"/>
</dbReference>
<dbReference type="CDD" id="cd18095">
    <property type="entry name" value="SpoU-like_rRNA-MTase"/>
    <property type="match status" value="1"/>
</dbReference>
<evidence type="ECO:0000256" key="2">
    <source>
        <dbReference type="ARBA" id="ARBA00022603"/>
    </source>
</evidence>
<dbReference type="InterPro" id="IPR029064">
    <property type="entry name" value="Ribosomal_eL30-like_sf"/>
</dbReference>
<evidence type="ECO:0000259" key="5">
    <source>
        <dbReference type="SMART" id="SM00967"/>
    </source>
</evidence>
<evidence type="ECO:0000256" key="1">
    <source>
        <dbReference type="ARBA" id="ARBA00007228"/>
    </source>
</evidence>
<keyword evidence="7" id="KW-1185">Reference proteome</keyword>
<dbReference type="PANTHER" id="PTHR43191">
    <property type="entry name" value="RRNA METHYLTRANSFERASE 3"/>
    <property type="match status" value="1"/>
</dbReference>
<dbReference type="InterPro" id="IPR029026">
    <property type="entry name" value="tRNA_m1G_MTases_N"/>
</dbReference>
<gene>
    <name evidence="6" type="ORF">MI149_18105</name>
</gene>
<accession>A0ABY3TWI3</accession>
<evidence type="ECO:0000313" key="7">
    <source>
        <dbReference type="Proteomes" id="UP001055337"/>
    </source>
</evidence>
<dbReference type="GO" id="GO:0008168">
    <property type="term" value="F:methyltransferase activity"/>
    <property type="evidence" value="ECO:0007669"/>
    <property type="project" value="UniProtKB-KW"/>
</dbReference>
<reference evidence="6" key="1">
    <citation type="submission" date="2022-08" db="EMBL/GenBank/DDBJ databases">
        <title>Whole genome sequencing of non-tuberculosis mycobacteria type-strains.</title>
        <authorList>
            <person name="Igarashi Y."/>
            <person name="Osugi A."/>
            <person name="Mitarai S."/>
        </authorList>
    </citation>
    <scope>NUCLEOTIDE SEQUENCE</scope>
    <source>
        <strain evidence="6">JCM 16369</strain>
    </source>
</reference>
<dbReference type="InterPro" id="IPR013123">
    <property type="entry name" value="SpoU_subst-bd"/>
</dbReference>
<dbReference type="Pfam" id="PF00588">
    <property type="entry name" value="SpoU_methylase"/>
    <property type="match status" value="1"/>
</dbReference>
<keyword evidence="4" id="KW-0949">S-adenosyl-L-methionine</keyword>
<dbReference type="GO" id="GO:0032259">
    <property type="term" value="P:methylation"/>
    <property type="evidence" value="ECO:0007669"/>
    <property type="project" value="UniProtKB-KW"/>
</dbReference>
<dbReference type="SUPFAM" id="SSF55315">
    <property type="entry name" value="L30e-like"/>
    <property type="match status" value="1"/>
</dbReference>
<comment type="similarity">
    <text evidence="1">Belongs to the class IV-like SAM-binding methyltransferase superfamily. RNA methyltransferase TrmH family.</text>
</comment>
<dbReference type="Proteomes" id="UP001055337">
    <property type="component" value="Chromosome"/>
</dbReference>
<dbReference type="EMBL" id="CP092362">
    <property type="protein sequence ID" value="ULN44415.1"/>
    <property type="molecule type" value="Genomic_DNA"/>
</dbReference>
<sequence length="263" mass="26828">MRESEALTERSARVAAAVKLQRHTGRRRAGRFLAEGPNLVEAAARRGLVVEVFATEAAAARHAELLAGLVVHEVTERAAKALSETVTPSGLVAVCTLPDHDVAAVLAGRPQLVVVAVDVSEPGNAGTLIRLADAMGAAAVVFAGHSVDPYNGKVLRSSAGSIFAVPVVVAHDTAAVISGLRDAGLQVLATTLDGELSLDDAALSAPTAWLFGAEAQGLSPEVAALADHRVTIPMTGSAESLNVAAAAAICLYQSARVQRAAGN</sequence>
<dbReference type="SMART" id="SM00967">
    <property type="entry name" value="SpoU_sub_bind"/>
    <property type="match status" value="1"/>
</dbReference>
<keyword evidence="2 6" id="KW-0489">Methyltransferase</keyword>
<dbReference type="InterPro" id="IPR001537">
    <property type="entry name" value="SpoU_MeTrfase"/>
</dbReference>
<organism evidence="6 7">
    <name type="scientific">Mycolicibacterium crocinum</name>
    <dbReference type="NCBI Taxonomy" id="388459"/>
    <lineage>
        <taxon>Bacteria</taxon>
        <taxon>Bacillati</taxon>
        <taxon>Actinomycetota</taxon>
        <taxon>Actinomycetes</taxon>
        <taxon>Mycobacteriales</taxon>
        <taxon>Mycobacteriaceae</taxon>
        <taxon>Mycolicibacterium</taxon>
    </lineage>
</organism>
<name>A0ABY3TWI3_9MYCO</name>
<evidence type="ECO:0000313" key="6">
    <source>
        <dbReference type="EMBL" id="ULN44415.1"/>
    </source>
</evidence>
<keyword evidence="3" id="KW-0808">Transferase</keyword>
<protein>
    <submittedName>
        <fullName evidence="6">RNA methyltransferase</fullName>
    </submittedName>
</protein>